<feature type="region of interest" description="Disordered" evidence="9">
    <location>
        <begin position="1"/>
        <end position="24"/>
    </location>
</feature>
<dbReference type="RefSeq" id="XP_018019325.1">
    <property type="nucleotide sequence ID" value="XM_018163836.2"/>
</dbReference>
<organism evidence="11 12">
    <name type="scientific">Hyalella azteca</name>
    <name type="common">Amphipod</name>
    <dbReference type="NCBI Taxonomy" id="294128"/>
    <lineage>
        <taxon>Eukaryota</taxon>
        <taxon>Metazoa</taxon>
        <taxon>Ecdysozoa</taxon>
        <taxon>Arthropoda</taxon>
        <taxon>Crustacea</taxon>
        <taxon>Multicrustacea</taxon>
        <taxon>Malacostraca</taxon>
        <taxon>Eumalacostraca</taxon>
        <taxon>Peracarida</taxon>
        <taxon>Amphipoda</taxon>
        <taxon>Senticaudata</taxon>
        <taxon>Talitrida</taxon>
        <taxon>Talitroidea</taxon>
        <taxon>Hyalellidae</taxon>
        <taxon>Hyalella</taxon>
    </lineage>
</organism>
<dbReference type="EC" id="3.5.1.122" evidence="4 8"/>
<comment type="subunit">
    <text evidence="3 8">Monomer.</text>
</comment>
<dbReference type="Pfam" id="PF09764">
    <property type="entry name" value="Nt_Gln_amidase"/>
    <property type="match status" value="1"/>
</dbReference>
<dbReference type="GO" id="GO:0008418">
    <property type="term" value="F:protein-N-terminal asparagine amidohydrolase activity"/>
    <property type="evidence" value="ECO:0007669"/>
    <property type="project" value="UniProtKB-UniRule"/>
</dbReference>
<evidence type="ECO:0000256" key="7">
    <source>
        <dbReference type="ARBA" id="ARBA00048768"/>
    </source>
</evidence>
<dbReference type="InterPro" id="IPR023128">
    <property type="entry name" value="Prot_N_Gln_amidohydro_ab_roll"/>
</dbReference>
<dbReference type="InterPro" id="IPR039733">
    <property type="entry name" value="NTAQ1"/>
</dbReference>
<dbReference type="AlphaFoldDB" id="A0A8B7P031"/>
<sequence length="228" mass="26466">MASQATHQRNSATDSPTKKLPGTSLIQANRSGVASVLPPAEDCLYTQYYCEENVWQLCDSVRRHRPGELSRCHVVFISNDARCVPLWRQRAGKTDDRLVTWDYHVIFMYQPDERCLVFDLDSDLPFPTYFHKYVTETLRTDHILHPEHHRWFRVLPALVYLQKFASDRRHMRHADGSWLQPPPPHPAIRAQDAVHNLDEFISMDTSKPGIGGTVYNLTDFVRCFFKAK</sequence>
<dbReference type="OrthoDB" id="191192at2759"/>
<comment type="similarity">
    <text evidence="2 8">Belongs to the NTAQ1 family.</text>
</comment>
<feature type="compositionally biased region" description="Polar residues" evidence="9">
    <location>
        <begin position="1"/>
        <end position="15"/>
    </location>
</feature>
<dbReference type="Gene3D" id="3.10.620.10">
    <property type="entry name" value="Protein N-terminal glutamine amidohydrolase, alpha beta roll"/>
    <property type="match status" value="1"/>
</dbReference>
<accession>A0A8B7P031</accession>
<dbReference type="InterPro" id="IPR037132">
    <property type="entry name" value="N_Gln_amidohydro_ab_roll_sf"/>
</dbReference>
<evidence type="ECO:0000313" key="11">
    <source>
        <dbReference type="Proteomes" id="UP000694843"/>
    </source>
</evidence>
<dbReference type="GO" id="GO:0005634">
    <property type="term" value="C:nucleus"/>
    <property type="evidence" value="ECO:0007669"/>
    <property type="project" value="TreeGrafter"/>
</dbReference>
<reference evidence="12" key="1">
    <citation type="submission" date="2025-08" db="UniProtKB">
        <authorList>
            <consortium name="RefSeq"/>
        </authorList>
    </citation>
    <scope>IDENTIFICATION</scope>
    <source>
        <tissue evidence="12">Whole organism</tissue>
    </source>
</reference>
<evidence type="ECO:0000256" key="2">
    <source>
        <dbReference type="ARBA" id="ARBA00008985"/>
    </source>
</evidence>
<evidence type="ECO:0000256" key="3">
    <source>
        <dbReference type="ARBA" id="ARBA00011245"/>
    </source>
</evidence>
<evidence type="ECO:0000256" key="1">
    <source>
        <dbReference type="ARBA" id="ARBA00003923"/>
    </source>
</evidence>
<dbReference type="FunFam" id="3.10.620.10:FF:000001">
    <property type="entry name" value="Blast:Protein N-terminal glutamine amidohydrolase"/>
    <property type="match status" value="1"/>
</dbReference>
<name>A0A8B7P031_HYAAZ</name>
<evidence type="ECO:0000256" key="8">
    <source>
        <dbReference type="RuleBase" id="RU367082"/>
    </source>
</evidence>
<dbReference type="GO" id="GO:0005829">
    <property type="term" value="C:cytosol"/>
    <property type="evidence" value="ECO:0007669"/>
    <property type="project" value="TreeGrafter"/>
</dbReference>
<comment type="function">
    <text evidence="1 8">Mediates the side-chain deamidation of N-terminal glutamine residues to glutamate, an important step in N-end rule pathway of protein degradation. Conversion of the resulting N-terminal glutamine to glutamate renders the protein susceptible to arginylation, polyubiquitination and degradation as specified by the N-end rule. Does not act on substrates with internal or C-terminal glutamine and does not act on non-glutamine residues in any position.</text>
</comment>
<comment type="catalytic activity">
    <reaction evidence="7 8">
        <text>N-terminal L-glutaminyl-[protein] + H2O = N-terminal L-glutamyl-[protein] + NH4(+)</text>
        <dbReference type="Rhea" id="RHEA:50680"/>
        <dbReference type="Rhea" id="RHEA-COMP:12668"/>
        <dbReference type="Rhea" id="RHEA-COMP:12777"/>
        <dbReference type="ChEBI" id="CHEBI:15377"/>
        <dbReference type="ChEBI" id="CHEBI:28938"/>
        <dbReference type="ChEBI" id="CHEBI:64721"/>
        <dbReference type="ChEBI" id="CHEBI:64722"/>
        <dbReference type="EC" id="3.5.1.122"/>
    </reaction>
</comment>
<evidence type="ECO:0000259" key="10">
    <source>
        <dbReference type="Pfam" id="PF09764"/>
    </source>
</evidence>
<dbReference type="PANTHER" id="PTHR13035">
    <property type="entry name" value="PROTEIN N-TERMINAL GLUTAMINE AMIDOHYDROLASE"/>
    <property type="match status" value="1"/>
</dbReference>
<keyword evidence="6 8" id="KW-0378">Hydrolase</keyword>
<evidence type="ECO:0000256" key="6">
    <source>
        <dbReference type="ARBA" id="ARBA00022801"/>
    </source>
</evidence>
<evidence type="ECO:0000256" key="4">
    <source>
        <dbReference type="ARBA" id="ARBA00012718"/>
    </source>
</evidence>
<dbReference type="GeneID" id="108675808"/>
<evidence type="ECO:0000313" key="12">
    <source>
        <dbReference type="RefSeq" id="XP_018019325.1"/>
    </source>
</evidence>
<dbReference type="CTD" id="36743"/>
<keyword evidence="11" id="KW-1185">Reference proteome</keyword>
<evidence type="ECO:0000256" key="9">
    <source>
        <dbReference type="SAM" id="MobiDB-lite"/>
    </source>
</evidence>
<protein>
    <recommendedName>
        <fullName evidence="5 8">Protein N-terminal glutamine amidohydrolase</fullName>
        <ecNumber evidence="4 8">3.5.1.122</ecNumber>
    </recommendedName>
    <alternativeName>
        <fullName evidence="8">Protein NH2-terminal glutamine deamidase</fullName>
    </alternativeName>
</protein>
<proteinExistence type="inferred from homology"/>
<dbReference type="Proteomes" id="UP000694843">
    <property type="component" value="Unplaced"/>
</dbReference>
<gene>
    <name evidence="12" type="primary">LOC108675808</name>
</gene>
<evidence type="ECO:0000256" key="5">
    <source>
        <dbReference type="ARBA" id="ARBA00021247"/>
    </source>
</evidence>
<dbReference type="GO" id="GO:0070773">
    <property type="term" value="F:protein-N-terminal glutamine amidohydrolase activity"/>
    <property type="evidence" value="ECO:0007669"/>
    <property type="project" value="UniProtKB-UniRule"/>
</dbReference>
<dbReference type="PANTHER" id="PTHR13035:SF0">
    <property type="entry name" value="PROTEIN N-TERMINAL GLUTAMINE AMIDOHYDROLASE"/>
    <property type="match status" value="1"/>
</dbReference>
<feature type="domain" description="Protein N-terminal glutamine amidohydrolase alpha beta roll" evidence="10">
    <location>
        <begin position="45"/>
        <end position="224"/>
    </location>
</feature>